<dbReference type="GO" id="GO:0005737">
    <property type="term" value="C:cytoplasm"/>
    <property type="evidence" value="ECO:0007669"/>
    <property type="project" value="TreeGrafter"/>
</dbReference>
<dbReference type="GO" id="GO:0030894">
    <property type="term" value="C:replisome"/>
    <property type="evidence" value="ECO:0007669"/>
    <property type="project" value="TreeGrafter"/>
</dbReference>
<dbReference type="GO" id="GO:0003677">
    <property type="term" value="F:DNA binding"/>
    <property type="evidence" value="ECO:0007669"/>
    <property type="project" value="UniProtKB-KW"/>
</dbReference>
<dbReference type="GO" id="GO:0005524">
    <property type="term" value="F:ATP binding"/>
    <property type="evidence" value="ECO:0007669"/>
    <property type="project" value="InterPro"/>
</dbReference>
<proteinExistence type="inferred from homology"/>
<dbReference type="PROSITE" id="PS51192">
    <property type="entry name" value="HELICASE_ATP_BIND_1"/>
    <property type="match status" value="1"/>
</dbReference>
<dbReference type="Pfam" id="PF00270">
    <property type="entry name" value="DEAD"/>
    <property type="match status" value="1"/>
</dbReference>
<dbReference type="GO" id="GO:0043590">
    <property type="term" value="C:bacterial nucleoid"/>
    <property type="evidence" value="ECO:0007669"/>
    <property type="project" value="TreeGrafter"/>
</dbReference>
<protein>
    <recommendedName>
        <fullName evidence="5">DNA 3'-5' helicase</fullName>
        <ecNumber evidence="5">5.6.2.4</ecNumber>
    </recommendedName>
</protein>
<accession>A0A382YLK0</accession>
<dbReference type="PANTHER" id="PTHR13710">
    <property type="entry name" value="DNA HELICASE RECQ FAMILY MEMBER"/>
    <property type="match status" value="1"/>
</dbReference>
<dbReference type="CDD" id="cd17920">
    <property type="entry name" value="DEXHc_RecQ"/>
    <property type="match status" value="1"/>
</dbReference>
<dbReference type="AlphaFoldDB" id="A0A382YLK0"/>
<dbReference type="InterPro" id="IPR011545">
    <property type="entry name" value="DEAD/DEAH_box_helicase_dom"/>
</dbReference>
<dbReference type="GO" id="GO:0043138">
    <property type="term" value="F:3'-5' DNA helicase activity"/>
    <property type="evidence" value="ECO:0007669"/>
    <property type="project" value="UniProtKB-EC"/>
</dbReference>
<evidence type="ECO:0000256" key="1">
    <source>
        <dbReference type="ARBA" id="ARBA00005446"/>
    </source>
</evidence>
<reference evidence="7" key="1">
    <citation type="submission" date="2018-05" db="EMBL/GenBank/DDBJ databases">
        <authorList>
            <person name="Lanie J.A."/>
            <person name="Ng W.-L."/>
            <person name="Kazmierczak K.M."/>
            <person name="Andrzejewski T.M."/>
            <person name="Davidsen T.M."/>
            <person name="Wayne K.J."/>
            <person name="Tettelin H."/>
            <person name="Glass J.I."/>
            <person name="Rusch D."/>
            <person name="Podicherti R."/>
            <person name="Tsui H.-C.T."/>
            <person name="Winkler M.E."/>
        </authorList>
    </citation>
    <scope>NUCLEOTIDE SEQUENCE</scope>
</reference>
<feature type="domain" description="Helicase ATP-binding" evidence="6">
    <location>
        <begin position="29"/>
        <end position="140"/>
    </location>
</feature>
<dbReference type="InterPro" id="IPR027417">
    <property type="entry name" value="P-loop_NTPase"/>
</dbReference>
<feature type="non-terminal residue" evidence="7">
    <location>
        <position position="140"/>
    </location>
</feature>
<keyword evidence="2" id="KW-0238">DNA-binding</keyword>
<organism evidence="7">
    <name type="scientific">marine metagenome</name>
    <dbReference type="NCBI Taxonomy" id="408172"/>
    <lineage>
        <taxon>unclassified sequences</taxon>
        <taxon>metagenomes</taxon>
        <taxon>ecological metagenomes</taxon>
    </lineage>
</organism>
<dbReference type="EC" id="5.6.2.4" evidence="5"/>
<dbReference type="GO" id="GO:0009378">
    <property type="term" value="F:four-way junction helicase activity"/>
    <property type="evidence" value="ECO:0007669"/>
    <property type="project" value="TreeGrafter"/>
</dbReference>
<evidence type="ECO:0000313" key="7">
    <source>
        <dbReference type="EMBL" id="SVD83368.1"/>
    </source>
</evidence>
<evidence type="ECO:0000256" key="3">
    <source>
        <dbReference type="ARBA" id="ARBA00023235"/>
    </source>
</evidence>
<evidence type="ECO:0000256" key="2">
    <source>
        <dbReference type="ARBA" id="ARBA00023125"/>
    </source>
</evidence>
<sequence length="140" mass="15280">MEQVKSRFIEVMEECWGYESFLPLQSEAMQAISEGRDSVVVLPTGGGKSLCYQAPAVTQEAVSGGGLAVVVSPLISLMKDQVDSLRANGIEAAFINSTLEFEERDQVREKIRAGELRLLYVAPEGLLQESMLTFLATHGN</sequence>
<dbReference type="PANTHER" id="PTHR13710:SF105">
    <property type="entry name" value="ATP-DEPENDENT DNA HELICASE Q1"/>
    <property type="match status" value="1"/>
</dbReference>
<name>A0A382YLK0_9ZZZZ</name>
<comment type="catalytic activity">
    <reaction evidence="4">
        <text>Couples ATP hydrolysis with the unwinding of duplex DNA by translocating in the 3'-5' direction.</text>
        <dbReference type="EC" id="5.6.2.4"/>
    </reaction>
</comment>
<dbReference type="InterPro" id="IPR014001">
    <property type="entry name" value="Helicase_ATP-bd"/>
</dbReference>
<dbReference type="GO" id="GO:0006281">
    <property type="term" value="P:DNA repair"/>
    <property type="evidence" value="ECO:0007669"/>
    <property type="project" value="TreeGrafter"/>
</dbReference>
<evidence type="ECO:0000256" key="5">
    <source>
        <dbReference type="ARBA" id="ARBA00034808"/>
    </source>
</evidence>
<dbReference type="GO" id="GO:0006310">
    <property type="term" value="P:DNA recombination"/>
    <property type="evidence" value="ECO:0007669"/>
    <property type="project" value="TreeGrafter"/>
</dbReference>
<evidence type="ECO:0000256" key="4">
    <source>
        <dbReference type="ARBA" id="ARBA00034617"/>
    </source>
</evidence>
<comment type="similarity">
    <text evidence="1">Belongs to the helicase family. RecQ subfamily.</text>
</comment>
<dbReference type="SUPFAM" id="SSF52540">
    <property type="entry name" value="P-loop containing nucleoside triphosphate hydrolases"/>
    <property type="match status" value="1"/>
</dbReference>
<dbReference type="EMBL" id="UINC01176302">
    <property type="protein sequence ID" value="SVD83368.1"/>
    <property type="molecule type" value="Genomic_DNA"/>
</dbReference>
<gene>
    <name evidence="7" type="ORF">METZ01_LOCUS436222</name>
</gene>
<keyword evidence="3" id="KW-0413">Isomerase</keyword>
<evidence type="ECO:0000259" key="6">
    <source>
        <dbReference type="PROSITE" id="PS51192"/>
    </source>
</evidence>
<dbReference type="Gene3D" id="3.40.50.300">
    <property type="entry name" value="P-loop containing nucleotide triphosphate hydrolases"/>
    <property type="match status" value="1"/>
</dbReference>